<evidence type="ECO:0000313" key="1">
    <source>
        <dbReference type="EMBL" id="MDT0497143.1"/>
    </source>
</evidence>
<protein>
    <submittedName>
        <fullName evidence="1">(Na+)-NQR maturation NqrM</fullName>
    </submittedName>
</protein>
<reference evidence="1 2" key="1">
    <citation type="submission" date="2023-09" db="EMBL/GenBank/DDBJ databases">
        <authorList>
            <person name="Rey-Velasco X."/>
        </authorList>
    </citation>
    <scope>NUCLEOTIDE SEQUENCE [LARGE SCALE GENOMIC DNA]</scope>
    <source>
        <strain evidence="1 2">W345</strain>
    </source>
</reference>
<dbReference type="Pfam" id="PF04400">
    <property type="entry name" value="NqrM"/>
    <property type="match status" value="1"/>
</dbReference>
<proteinExistence type="predicted"/>
<sequence length="59" mass="5958">MGTFIVTFAVLLLAFGGLAIGLLHGKPIKGSCGGLSTMTGDRCDVCGGQPEKCDEASGR</sequence>
<comment type="caution">
    <text evidence="1">The sequence shown here is derived from an EMBL/GenBank/DDBJ whole genome shotgun (WGS) entry which is preliminary data.</text>
</comment>
<keyword evidence="2" id="KW-1185">Reference proteome</keyword>
<evidence type="ECO:0000313" key="2">
    <source>
        <dbReference type="Proteomes" id="UP001254608"/>
    </source>
</evidence>
<name>A0ABU2WHY7_9GAMM</name>
<dbReference type="Proteomes" id="UP001254608">
    <property type="component" value="Unassembled WGS sequence"/>
</dbReference>
<organism evidence="1 2">
    <name type="scientific">Banduia mediterranea</name>
    <dbReference type="NCBI Taxonomy" id="3075609"/>
    <lineage>
        <taxon>Bacteria</taxon>
        <taxon>Pseudomonadati</taxon>
        <taxon>Pseudomonadota</taxon>
        <taxon>Gammaproteobacteria</taxon>
        <taxon>Nevskiales</taxon>
        <taxon>Algiphilaceae</taxon>
        <taxon>Banduia</taxon>
    </lineage>
</organism>
<accession>A0ABU2WHY7</accession>
<dbReference type="InterPro" id="IPR007495">
    <property type="entry name" value="NqrM"/>
</dbReference>
<dbReference type="RefSeq" id="WP_311364535.1">
    <property type="nucleotide sequence ID" value="NZ_JAVRIC010000007.1"/>
</dbReference>
<dbReference type="EMBL" id="JAVRIC010000007">
    <property type="protein sequence ID" value="MDT0497143.1"/>
    <property type="molecule type" value="Genomic_DNA"/>
</dbReference>
<gene>
    <name evidence="1" type="primary">nqrM</name>
    <name evidence="1" type="ORF">RM530_07155</name>
</gene>